<feature type="compositionally biased region" description="Low complexity" evidence="11">
    <location>
        <begin position="1796"/>
        <end position="1814"/>
    </location>
</feature>
<dbReference type="SUPFAM" id="SSF57903">
    <property type="entry name" value="FYVE/PHD zinc finger"/>
    <property type="match status" value="1"/>
</dbReference>
<feature type="compositionally biased region" description="Polar residues" evidence="11">
    <location>
        <begin position="88"/>
        <end position="104"/>
    </location>
</feature>
<feature type="compositionally biased region" description="Basic and acidic residues" evidence="11">
    <location>
        <begin position="1708"/>
        <end position="1718"/>
    </location>
</feature>
<feature type="region of interest" description="Disordered" evidence="11">
    <location>
        <begin position="1925"/>
        <end position="2024"/>
    </location>
</feature>
<dbReference type="InterPro" id="IPR011011">
    <property type="entry name" value="Znf_FYVE_PHD"/>
</dbReference>
<feature type="region of interest" description="Disordered" evidence="11">
    <location>
        <begin position="683"/>
        <end position="718"/>
    </location>
</feature>
<organism evidence="14 15">
    <name type="scientific">Neodothiora populina</name>
    <dbReference type="NCBI Taxonomy" id="2781224"/>
    <lineage>
        <taxon>Eukaryota</taxon>
        <taxon>Fungi</taxon>
        <taxon>Dikarya</taxon>
        <taxon>Ascomycota</taxon>
        <taxon>Pezizomycotina</taxon>
        <taxon>Dothideomycetes</taxon>
        <taxon>Dothideomycetidae</taxon>
        <taxon>Dothideales</taxon>
        <taxon>Dothioraceae</taxon>
        <taxon>Neodothiora</taxon>
    </lineage>
</organism>
<name>A0ABR3P712_9PEZI</name>
<dbReference type="InterPro" id="IPR013083">
    <property type="entry name" value="Znf_RING/FYVE/PHD"/>
</dbReference>
<dbReference type="InterPro" id="IPR027409">
    <property type="entry name" value="GroEL-like_apical_dom_sf"/>
</dbReference>
<dbReference type="InterPro" id="IPR044769">
    <property type="entry name" value="PIKfyve_PIPKc"/>
</dbReference>
<feature type="region of interest" description="Disordered" evidence="11">
    <location>
        <begin position="1"/>
        <end position="30"/>
    </location>
</feature>
<evidence type="ECO:0000313" key="15">
    <source>
        <dbReference type="Proteomes" id="UP001562354"/>
    </source>
</evidence>
<reference evidence="14 15" key="1">
    <citation type="submission" date="2024-07" db="EMBL/GenBank/DDBJ databases">
        <title>Draft sequence of the Neodothiora populina.</title>
        <authorList>
            <person name="Drown D.D."/>
            <person name="Schuette U.S."/>
            <person name="Buechlein A.B."/>
            <person name="Rusch D.R."/>
            <person name="Winton L.W."/>
            <person name="Adams G.A."/>
        </authorList>
    </citation>
    <scope>NUCLEOTIDE SEQUENCE [LARGE SCALE GENOMIC DNA]</scope>
    <source>
        <strain evidence="14 15">CPC 39397</strain>
    </source>
</reference>
<dbReference type="InterPro" id="IPR002423">
    <property type="entry name" value="Cpn60/GroEL/TCP-1"/>
</dbReference>
<feature type="compositionally biased region" description="Basic and acidic residues" evidence="11">
    <location>
        <begin position="1663"/>
        <end position="1686"/>
    </location>
</feature>
<protein>
    <recommendedName>
        <fullName evidence="1">1-phosphatidylinositol-3-phosphate 5-kinase</fullName>
        <ecNumber evidence="1">2.7.1.150</ecNumber>
    </recommendedName>
</protein>
<dbReference type="SMART" id="SM00064">
    <property type="entry name" value="FYVE"/>
    <property type="match status" value="1"/>
</dbReference>
<dbReference type="Pfam" id="PF00118">
    <property type="entry name" value="Cpn60_TCP1"/>
    <property type="match status" value="1"/>
</dbReference>
<dbReference type="RefSeq" id="XP_069198241.1">
    <property type="nucleotide sequence ID" value="XM_069341733.1"/>
</dbReference>
<evidence type="ECO:0000256" key="1">
    <source>
        <dbReference type="ARBA" id="ARBA00012009"/>
    </source>
</evidence>
<dbReference type="Gene3D" id="3.50.7.10">
    <property type="entry name" value="GroEL"/>
    <property type="match status" value="1"/>
</dbReference>
<dbReference type="CDD" id="cd17300">
    <property type="entry name" value="PIPKc_PIKfyve"/>
    <property type="match status" value="1"/>
</dbReference>
<dbReference type="InterPro" id="IPR017455">
    <property type="entry name" value="Znf_FYVE-rel"/>
</dbReference>
<feature type="region of interest" description="Disordered" evidence="11">
    <location>
        <begin position="2476"/>
        <end position="2508"/>
    </location>
</feature>
<evidence type="ECO:0000256" key="3">
    <source>
        <dbReference type="ARBA" id="ARBA00022723"/>
    </source>
</evidence>
<dbReference type="InterPro" id="IPR027483">
    <property type="entry name" value="PInositol-4-P-4/5-kinase_C_sf"/>
</dbReference>
<keyword evidence="2 10" id="KW-0808">Transferase</keyword>
<dbReference type="EC" id="2.7.1.150" evidence="1"/>
<evidence type="ECO:0000259" key="13">
    <source>
        <dbReference type="PROSITE" id="PS51455"/>
    </source>
</evidence>
<evidence type="ECO:0000313" key="14">
    <source>
        <dbReference type="EMBL" id="KAL1301965.1"/>
    </source>
</evidence>
<comment type="caution">
    <text evidence="14">The sequence shown here is derived from an EMBL/GenBank/DDBJ whole genome shotgun (WGS) entry which is preliminary data.</text>
</comment>
<keyword evidence="7" id="KW-0862">Zinc</keyword>
<evidence type="ECO:0000256" key="5">
    <source>
        <dbReference type="ARBA" id="ARBA00022771"/>
    </source>
</evidence>
<dbReference type="CDD" id="cd03334">
    <property type="entry name" value="Fab1_TCP"/>
    <property type="match status" value="1"/>
</dbReference>
<feature type="domain" description="PIPK" evidence="13">
    <location>
        <begin position="2102"/>
        <end position="2420"/>
    </location>
</feature>
<feature type="region of interest" description="Disordered" evidence="11">
    <location>
        <begin position="52"/>
        <end position="191"/>
    </location>
</feature>
<evidence type="ECO:0000256" key="7">
    <source>
        <dbReference type="ARBA" id="ARBA00022833"/>
    </source>
</evidence>
<evidence type="ECO:0000256" key="8">
    <source>
        <dbReference type="ARBA" id="ARBA00022840"/>
    </source>
</evidence>
<feature type="compositionally biased region" description="Polar residues" evidence="11">
    <location>
        <begin position="1853"/>
        <end position="1862"/>
    </location>
</feature>
<dbReference type="Pfam" id="PF01363">
    <property type="entry name" value="FYVE"/>
    <property type="match status" value="1"/>
</dbReference>
<dbReference type="InterPro" id="IPR000306">
    <property type="entry name" value="Znf_FYVE"/>
</dbReference>
<proteinExistence type="predicted"/>
<feature type="compositionally biased region" description="Basic and acidic residues" evidence="11">
    <location>
        <begin position="1823"/>
        <end position="1834"/>
    </location>
</feature>
<feature type="region of interest" description="Disordered" evidence="11">
    <location>
        <begin position="1110"/>
        <end position="1133"/>
    </location>
</feature>
<dbReference type="PROSITE" id="PS51455">
    <property type="entry name" value="PIPK"/>
    <property type="match status" value="1"/>
</dbReference>
<evidence type="ECO:0000256" key="11">
    <source>
        <dbReference type="SAM" id="MobiDB-lite"/>
    </source>
</evidence>
<feature type="compositionally biased region" description="Low complexity" evidence="11">
    <location>
        <begin position="2007"/>
        <end position="2022"/>
    </location>
</feature>
<dbReference type="SUPFAM" id="SSF56104">
    <property type="entry name" value="SAICAR synthase-like"/>
    <property type="match status" value="1"/>
</dbReference>
<keyword evidence="3" id="KW-0479">Metal-binding</keyword>
<dbReference type="PANTHER" id="PTHR45748:SF7">
    <property type="entry name" value="1-PHOSPHATIDYLINOSITOL 3-PHOSPHATE 5-KINASE-RELATED"/>
    <property type="match status" value="1"/>
</dbReference>
<dbReference type="GeneID" id="95976123"/>
<dbReference type="InterPro" id="IPR002498">
    <property type="entry name" value="PInositol-4-P-4/5-kinase_core"/>
</dbReference>
<dbReference type="Pfam" id="PF01504">
    <property type="entry name" value="PIP5K"/>
    <property type="match status" value="1"/>
</dbReference>
<keyword evidence="15" id="KW-1185">Reference proteome</keyword>
<dbReference type="Proteomes" id="UP001562354">
    <property type="component" value="Unassembled WGS sequence"/>
</dbReference>
<evidence type="ECO:0000259" key="12">
    <source>
        <dbReference type="PROSITE" id="PS50178"/>
    </source>
</evidence>
<feature type="compositionally biased region" description="Basic and acidic residues" evidence="11">
    <location>
        <begin position="1612"/>
        <end position="1623"/>
    </location>
</feature>
<dbReference type="PROSITE" id="PS50178">
    <property type="entry name" value="ZF_FYVE"/>
    <property type="match status" value="1"/>
</dbReference>
<evidence type="ECO:0000256" key="4">
    <source>
        <dbReference type="ARBA" id="ARBA00022741"/>
    </source>
</evidence>
<feature type="region of interest" description="Disordered" evidence="11">
    <location>
        <begin position="228"/>
        <end position="401"/>
    </location>
</feature>
<keyword evidence="8 10" id="KW-0067">ATP-binding</keyword>
<dbReference type="EMBL" id="JBFMKM010000012">
    <property type="protein sequence ID" value="KAL1301965.1"/>
    <property type="molecule type" value="Genomic_DNA"/>
</dbReference>
<feature type="compositionally biased region" description="Polar residues" evidence="11">
    <location>
        <begin position="1624"/>
        <end position="1633"/>
    </location>
</feature>
<evidence type="ECO:0000256" key="9">
    <source>
        <dbReference type="PROSITE-ProRule" id="PRU00091"/>
    </source>
</evidence>
<keyword evidence="4 10" id="KW-0547">Nucleotide-binding</keyword>
<dbReference type="PANTHER" id="PTHR45748">
    <property type="entry name" value="1-PHOSPHATIDYLINOSITOL 3-PHOSPHATE 5-KINASE-RELATED"/>
    <property type="match status" value="1"/>
</dbReference>
<feature type="compositionally biased region" description="Basic and acidic residues" evidence="11">
    <location>
        <begin position="1110"/>
        <end position="1124"/>
    </location>
</feature>
<keyword evidence="6 10" id="KW-0418">Kinase</keyword>
<feature type="region of interest" description="Disordered" evidence="11">
    <location>
        <begin position="1586"/>
        <end position="1862"/>
    </location>
</feature>
<evidence type="ECO:0000256" key="2">
    <source>
        <dbReference type="ARBA" id="ARBA00022679"/>
    </source>
</evidence>
<feature type="compositionally biased region" description="Polar residues" evidence="11">
    <location>
        <begin position="151"/>
        <end position="160"/>
    </location>
</feature>
<evidence type="ECO:0000256" key="10">
    <source>
        <dbReference type="PROSITE-ProRule" id="PRU00781"/>
    </source>
</evidence>
<feature type="domain" description="FYVE-type" evidence="12">
    <location>
        <begin position="421"/>
        <end position="480"/>
    </location>
</feature>
<feature type="compositionally biased region" description="Polar residues" evidence="11">
    <location>
        <begin position="1773"/>
        <end position="1782"/>
    </location>
</feature>
<feature type="compositionally biased region" description="Polar residues" evidence="11">
    <location>
        <begin position="349"/>
        <end position="369"/>
    </location>
</feature>
<dbReference type="SMART" id="SM00330">
    <property type="entry name" value="PIPKc"/>
    <property type="match status" value="1"/>
</dbReference>
<feature type="compositionally biased region" description="Low complexity" evidence="11">
    <location>
        <begin position="161"/>
        <end position="189"/>
    </location>
</feature>
<feature type="compositionally biased region" description="Low complexity" evidence="11">
    <location>
        <begin position="300"/>
        <end position="313"/>
    </location>
</feature>
<dbReference type="SUPFAM" id="SSF52029">
    <property type="entry name" value="GroEL apical domain-like"/>
    <property type="match status" value="1"/>
</dbReference>
<keyword evidence="5 9" id="KW-0863">Zinc-finger</keyword>
<evidence type="ECO:0000256" key="6">
    <source>
        <dbReference type="ARBA" id="ARBA00022777"/>
    </source>
</evidence>
<feature type="region of interest" description="Disordered" evidence="11">
    <location>
        <begin position="546"/>
        <end position="584"/>
    </location>
</feature>
<accession>A0ABR3P712</accession>
<dbReference type="InterPro" id="IPR027484">
    <property type="entry name" value="PInositol-4-P-5-kinase_N"/>
</dbReference>
<sequence>MAHERRAPSASSTQPVPAFRSRRGSVSSLRSIVDKEALAQALDDIHTTASKSDALTSFRDFDGSATGGRASGPKEFVSGGISGLYSRLRQSVGASSPTSETSGRPASRASFGYPPDNASIKSSSSAVYKANLEDRARPIPAPPLATPSIPSPSMTPRTLPSQHVSRSSLNLSSTRPSSFSSQAPFQPSSLFDDADESGFTVLQRPVQKAHSRPASRDMHLNLALAKLQGSPSVTSPADIRDLPMSNRSSFQGAPFMRDESATIAPGDQSPRLASPMPSVESLQPPLKPIPSQISHTTSAPSRRQSQTPSQSEQFSINSKSALSSPVLVASDTRERPTLRVSASHLPNLRISQSSSTVPSASNSKANTPVATPVSEIPPNFNAGFQNRRPRSRLSQSQNGKTGFVPAHWRRRVLSKEFWMKDENARDCFRCGVAFSTFRRKHHCRTCGQIFDSQCTQLVPGKDFGQPGRLRLCLACRDMIYGSDDDSTVFSDEDRLISPQLQDDPSRTDIDEANVATPSIGIPVSKRNRDIKRRSAIIEFDQPMLARPSSSRSLKSLTGRPKSAGHKRRSSRQFTSRPLRFTPEERGPFYQDATVKGETPLAALNMDKFIDPDLADYMSDEYSEDDQQSIFTTLNGDIITESALEGNEKAGLSGLLSSAVKKGRSRRGDKSIAGQSLGRESEGVYFASRYPPKSSRKRNHSVSSFALGRPSPRRSRSTNVLKGLDYIVPGDDGTNSPLAFDSTPPTSRDAQIKCSSAMHGTNAPAIELNHASLQHVRKLLSQLLKGSKISHRKRWQKALMPILLQCTDDVDPDVQNGDDMDIRNYIKLKKIPGGKPGDTAYVSGVVFSKNIALKDMPRKLIKPRIVIITFPLEYTRQHSSLLSLENLIAQEREYVCMLVGRIVALKPQILLVQRQVCGLALQLLQEAGVTVVYNIKESVLAAVARVTQTVLIKSQDKLSIDPDQLGQCGTFEVKTYIYGGKKKTYIWMSGCQPDLGCTVVLRGADMETLRSIKRVTEFMTYVVYNLRLETCLMRDEFVLIPSSPAEVTAPKDLPEVEMQLPVDESEPVTPTPRAEIKNPLEAIVPLDQEHSIPDGFQVDANGLNHLVEATRHEVKRPATPEPEVHEDSEDENMPSQYRELIETARKRLISSSPFVKFTVPYLLLRAQEQERKVEQSRRLRDRYDSLIGTEDEANRVKVGSEFGLVTPSMLDQPSPESQPDTVRMFLRDMHDAQYQMALREYEIKKKQWESFFTSNGNDPFNPFNHQNIWVLHSIVSSVTSVPCAGPEVFGFGFYAGFNQSDEKLEEDCTLGQFVEDMCQAANNNCKVCNRKMLDHHRQYVHGHGQLSISVKRYPSKNPGLRSTIFMFSACKICQQETTWMPMSDSSWKYSFGKYLELSFWSTPLKPRASVCPHDIHKDFIRYFAFNGLAVRVQYDPVELYDVIVPRSTITWEVDEGLMMKNQLFTQFETKLHAFITSVKARLQSINLETVTPEKSADATAVVEKLLLRADSDREELLAKLQAKYMQSQFYEIVPMNRALRMMDEKAIAWDDAFADFERNYFPSENDIRRLATLQLKKIFLDRGEVVDQQSNDASDTEDGMEMQDRAPPSSMKLTDEHLRSEKTQDIMSSVVQENRYSELGGDEQKPASDSVAGEAPTEASEPLELARKLSPSEREQAADRGDVKHLDLAVPPSLPNENVSEPEAPATSAERKSSTDSKSSESFAVEPKPLNSTILERIEQMRSAANGAGGNEAMPESRIPRLAGLKSRGPPSPTLTRAQSQPSHVPRRSADLTGNMPSTAEASGSGEGSGSATPTQNDNVQNERLAKTIEQRLADRLGTGRKAQASLIPRSVPSRANENSTRVSALAKHFEQLSREFERERLRERRQRAARSRQVRANPLASSRPVVEVYTDPRLAVGEEKVDFDYDRIPLSGPDPSHEQSQQASDPVDDASTHDPQDEGDNTDHYATDTEMGDSTVGAHTDTEADGDATDVENMIPTPSRKRDRTGPLSTASSSSALSPSSPHEIDQHLDLTIPKHEKSSLMKMLTSFWSERSASGWMPLDYPLSPTEHVFDDSDIVVREDEPASVIALALSCADYVAKVDAFRLNPTPLKTGSSHSHTASQGSFSFPAQLSASSVASAQAAIEASLISPTGTHMKYSFAHGPVKTTCKIFYAESFDALRRKCGVSDRFVESLSRCAKWDSKGGKTKSLFLKTLDDRFVIKSLQEVELKAFTKFAPDYFSFMSHTLFHGVPSVIAKMFGLFQVIIKNPATGTEFSSYLLVMENLFYSRNPTRRFDLKGSMRNRKIESTGQPDEVLLDENLVETIFETPLFVREHARKLLRAGVWNDTMWLCKQNVMDYSLMAGFDDDKKELVVGIIDCIRTYTWDKKLESWIKDRGKNKPTITSPKDYRNRFRVSMMQYVLQAPNVWHGFLNQSPNVMPGAQGTDRTSMEHNAAAENLPRSSGDGARRTGGELAQVAGPFGRGFDGSEQPASSIKGKKEAERLVGEGHLMNEATIREMSTMTFA</sequence>
<gene>
    <name evidence="14" type="ORF">AAFC00_002421</name>
</gene>
<feature type="compositionally biased region" description="Basic and acidic residues" evidence="11">
    <location>
        <begin position="2496"/>
        <end position="2505"/>
    </location>
</feature>
<dbReference type="Gene3D" id="3.30.800.10">
    <property type="entry name" value="Phosphatidylinositol Phosphate Kinase II Beta"/>
    <property type="match status" value="1"/>
</dbReference>
<dbReference type="Gene3D" id="3.30.40.10">
    <property type="entry name" value="Zinc/RING finger domain, C3HC4 (zinc finger)"/>
    <property type="match status" value="1"/>
</dbReference>
<feature type="compositionally biased region" description="Polar residues" evidence="11">
    <location>
        <begin position="314"/>
        <end position="323"/>
    </location>
</feature>
<dbReference type="Gene3D" id="3.30.810.10">
    <property type="entry name" value="2-Layer Sandwich"/>
    <property type="match status" value="1"/>
</dbReference>
<feature type="compositionally biased region" description="Basic and acidic residues" evidence="11">
    <location>
        <begin position="1950"/>
        <end position="1967"/>
    </location>
</feature>